<evidence type="ECO:0000313" key="4">
    <source>
        <dbReference type="Proteomes" id="UP001210678"/>
    </source>
</evidence>
<dbReference type="Pfam" id="PF13426">
    <property type="entry name" value="PAS_9"/>
    <property type="match status" value="1"/>
</dbReference>
<dbReference type="InterPro" id="IPR000160">
    <property type="entry name" value="GGDEF_dom"/>
</dbReference>
<dbReference type="Pfam" id="PF00990">
    <property type="entry name" value="GGDEF"/>
    <property type="match status" value="1"/>
</dbReference>
<dbReference type="PROSITE" id="PS50112">
    <property type="entry name" value="PAS"/>
    <property type="match status" value="1"/>
</dbReference>
<organism evidence="3 4">
    <name type="scientific">Vibrio algarum</name>
    <dbReference type="NCBI Taxonomy" id="3020714"/>
    <lineage>
        <taxon>Bacteria</taxon>
        <taxon>Pseudomonadati</taxon>
        <taxon>Pseudomonadota</taxon>
        <taxon>Gammaproteobacteria</taxon>
        <taxon>Vibrionales</taxon>
        <taxon>Vibrionaceae</taxon>
        <taxon>Vibrio</taxon>
    </lineage>
</organism>
<dbReference type="RefSeq" id="WP_272138685.1">
    <property type="nucleotide sequence ID" value="NZ_JAQLOI010000003.1"/>
</dbReference>
<feature type="domain" description="PAS" evidence="1">
    <location>
        <begin position="3"/>
        <end position="57"/>
    </location>
</feature>
<dbReference type="InterPro" id="IPR052155">
    <property type="entry name" value="Biofilm_reg_signaling"/>
</dbReference>
<dbReference type="PROSITE" id="PS50887">
    <property type="entry name" value="GGDEF"/>
    <property type="match status" value="1"/>
</dbReference>
<dbReference type="InterPro" id="IPR000014">
    <property type="entry name" value="PAS"/>
</dbReference>
<dbReference type="InterPro" id="IPR035965">
    <property type="entry name" value="PAS-like_dom_sf"/>
</dbReference>
<dbReference type="PANTHER" id="PTHR44757:SF2">
    <property type="entry name" value="BIOFILM ARCHITECTURE MAINTENANCE PROTEIN MBAA"/>
    <property type="match status" value="1"/>
</dbReference>
<dbReference type="Gene3D" id="3.30.70.270">
    <property type="match status" value="1"/>
</dbReference>
<dbReference type="PANTHER" id="PTHR44757">
    <property type="entry name" value="DIGUANYLATE CYCLASE DGCP"/>
    <property type="match status" value="1"/>
</dbReference>
<dbReference type="NCBIfam" id="TIGR00254">
    <property type="entry name" value="GGDEF"/>
    <property type="match status" value="1"/>
</dbReference>
<dbReference type="EMBL" id="JAQLOI010000003">
    <property type="protein sequence ID" value="MDB1125198.1"/>
    <property type="molecule type" value="Genomic_DNA"/>
</dbReference>
<evidence type="ECO:0000313" key="3">
    <source>
        <dbReference type="EMBL" id="MDB1125198.1"/>
    </source>
</evidence>
<dbReference type="InterPro" id="IPR029787">
    <property type="entry name" value="Nucleotide_cyclase"/>
</dbReference>
<feature type="domain" description="GGDEF" evidence="2">
    <location>
        <begin position="162"/>
        <end position="300"/>
    </location>
</feature>
<reference evidence="3 4" key="1">
    <citation type="submission" date="2023-01" db="EMBL/GenBank/DDBJ databases">
        <title>Vibrio sp. KJ40-1 sp.nov, isolated from marine algae.</title>
        <authorList>
            <person name="Butt M."/>
            <person name="Kim J.M.J."/>
            <person name="Jeon C.O.C."/>
        </authorList>
    </citation>
    <scope>NUCLEOTIDE SEQUENCE [LARGE SCALE GENOMIC DNA]</scope>
    <source>
        <strain evidence="3 4">KJ40-1</strain>
    </source>
</reference>
<dbReference type="CDD" id="cd00130">
    <property type="entry name" value="PAS"/>
    <property type="match status" value="1"/>
</dbReference>
<proteinExistence type="predicted"/>
<dbReference type="Proteomes" id="UP001210678">
    <property type="component" value="Unassembled WGS sequence"/>
</dbReference>
<dbReference type="SMART" id="SM00091">
    <property type="entry name" value="PAS"/>
    <property type="match status" value="1"/>
</dbReference>
<keyword evidence="4" id="KW-1185">Reference proteome</keyword>
<dbReference type="SUPFAM" id="SSF55785">
    <property type="entry name" value="PYP-like sensor domain (PAS domain)"/>
    <property type="match status" value="1"/>
</dbReference>
<protein>
    <submittedName>
        <fullName evidence="3">Sensor domain-containing diguanylate cyclase</fullName>
    </submittedName>
</protein>
<gene>
    <name evidence="3" type="ORF">PGX00_16740</name>
</gene>
<dbReference type="SUPFAM" id="SSF55073">
    <property type="entry name" value="Nucleotide cyclase"/>
    <property type="match status" value="1"/>
</dbReference>
<evidence type="ECO:0000259" key="1">
    <source>
        <dbReference type="PROSITE" id="PS50112"/>
    </source>
</evidence>
<dbReference type="SMART" id="SM00267">
    <property type="entry name" value="GGDEF"/>
    <property type="match status" value="1"/>
</dbReference>
<sequence>MEQTDEISRFLDFLVDAILIVDEHSNIVFVNNSCVKLFGYEKEKLLSLKLIDLMKPNAVKQHDVKVNNFILNKSQARAMMSRSIMPCMHSSGEGFHARISIANIEFNGAPCGIATIQDYSTVQELIDDLRNEATTDPLTNLFNKRHLETILEKQSLTILDSGCLGIAYLDLNGFKAINDTFGHDVGDQLLIEVANRLTQQLRSSDICFRLGGDEFLVLFTINDHQGYEMEAQGLAHKLHDLITMPVNVEKLAREITVGVSIGIGILPHDGKELELVIELADKAMYQSKLDKVPYVRVSECDSL</sequence>
<evidence type="ECO:0000259" key="2">
    <source>
        <dbReference type="PROSITE" id="PS50887"/>
    </source>
</evidence>
<dbReference type="Gene3D" id="3.30.450.20">
    <property type="entry name" value="PAS domain"/>
    <property type="match status" value="1"/>
</dbReference>
<comment type="caution">
    <text evidence="3">The sequence shown here is derived from an EMBL/GenBank/DDBJ whole genome shotgun (WGS) entry which is preliminary data.</text>
</comment>
<accession>A0ABT4YUD9</accession>
<dbReference type="NCBIfam" id="TIGR00229">
    <property type="entry name" value="sensory_box"/>
    <property type="match status" value="1"/>
</dbReference>
<name>A0ABT4YUD9_9VIBR</name>
<dbReference type="CDD" id="cd01949">
    <property type="entry name" value="GGDEF"/>
    <property type="match status" value="1"/>
</dbReference>
<dbReference type="InterPro" id="IPR043128">
    <property type="entry name" value="Rev_trsase/Diguanyl_cyclase"/>
</dbReference>